<evidence type="ECO:0000313" key="2">
    <source>
        <dbReference type="Proteomes" id="UP001596072"/>
    </source>
</evidence>
<reference evidence="2" key="1">
    <citation type="journal article" date="2019" name="Int. J. Syst. Evol. Microbiol.">
        <title>The Global Catalogue of Microorganisms (GCM) 10K type strain sequencing project: providing services to taxonomists for standard genome sequencing and annotation.</title>
        <authorList>
            <consortium name="The Broad Institute Genomics Platform"/>
            <consortium name="The Broad Institute Genome Sequencing Center for Infectious Disease"/>
            <person name="Wu L."/>
            <person name="Ma J."/>
        </authorList>
    </citation>
    <scope>NUCLEOTIDE SEQUENCE [LARGE SCALE GENOMIC DNA]</scope>
    <source>
        <strain evidence="2">YIM 94188</strain>
    </source>
</reference>
<protein>
    <submittedName>
        <fullName evidence="1">Uncharacterized protein</fullName>
    </submittedName>
</protein>
<evidence type="ECO:0000313" key="1">
    <source>
        <dbReference type="EMBL" id="MFC5730916.1"/>
    </source>
</evidence>
<accession>A0ABW0ZJ65</accession>
<proteinExistence type="predicted"/>
<sequence length="51" mass="5474">MPTLVLRHAESGIYAGESAMIQNHEVAAQVLDYGSWAPTLSRADVFGGVTR</sequence>
<name>A0ABW0ZJ65_9ACTN</name>
<dbReference type="EMBL" id="JBHSNS010000011">
    <property type="protein sequence ID" value="MFC5730916.1"/>
    <property type="molecule type" value="Genomic_DNA"/>
</dbReference>
<dbReference type="RefSeq" id="WP_168798200.1">
    <property type="nucleotide sequence ID" value="NZ_JBHSNS010000011.1"/>
</dbReference>
<dbReference type="Proteomes" id="UP001596072">
    <property type="component" value="Unassembled WGS sequence"/>
</dbReference>
<gene>
    <name evidence="1" type="ORF">ACFPQB_18490</name>
</gene>
<organism evidence="1 2">
    <name type="scientific">Nocardioides vastitatis</name>
    <dbReference type="NCBI Taxonomy" id="2568655"/>
    <lineage>
        <taxon>Bacteria</taxon>
        <taxon>Bacillati</taxon>
        <taxon>Actinomycetota</taxon>
        <taxon>Actinomycetes</taxon>
        <taxon>Propionibacteriales</taxon>
        <taxon>Nocardioidaceae</taxon>
        <taxon>Nocardioides</taxon>
    </lineage>
</organism>
<comment type="caution">
    <text evidence="1">The sequence shown here is derived from an EMBL/GenBank/DDBJ whole genome shotgun (WGS) entry which is preliminary data.</text>
</comment>
<keyword evidence="2" id="KW-1185">Reference proteome</keyword>